<evidence type="ECO:0000256" key="3">
    <source>
        <dbReference type="ARBA" id="ARBA00022989"/>
    </source>
</evidence>
<evidence type="ECO:0000256" key="1">
    <source>
        <dbReference type="ARBA" id="ARBA00004141"/>
    </source>
</evidence>
<dbReference type="OrthoDB" id="5401779at2759"/>
<feature type="compositionally biased region" description="Basic residues" evidence="6">
    <location>
        <begin position="336"/>
        <end position="346"/>
    </location>
</feature>
<sequence length="391" mass="42659">MQALSPEVDIYTTPVLQPPDGVTSDFSRPLSSVQLATIIVFSVTYFFATVSLAIRYVTSVAVVRALEPDVGTWKAKCYSELQVTCRADSNGNLVLITLAWGCSMGYFISVCFAMKYGWGSDAWDISINDLTGYYNYLLPTTLTYMWSPTLSKLSILSVLWRISSVQQFRIGVYIVSGMLLIYTITFTGLLSGPCNPKNVGGGTCLNNLAISQVVLNIATDLSIIILPLPTLYKLQMPFRKKVVAGAILSLGSAVLLASVARAPYVKIMATDPNFSRRQAEAGVWSLVELNLGILCSNLMRMKPFLRAYLPKLLTILGLSSGSASNTPGHDISTGHWSRKSHSRGYKLHSVGNENSQSKSLDADGMAVNISMQKPDKTRPHRDNESTDSILG</sequence>
<feature type="transmembrane region" description="Helical" evidence="7">
    <location>
        <begin position="242"/>
        <end position="261"/>
    </location>
</feature>
<feature type="domain" description="Rhodopsin" evidence="8">
    <location>
        <begin position="94"/>
        <end position="306"/>
    </location>
</feature>
<accession>A0A9N9Y864</accession>
<dbReference type="PANTHER" id="PTHR33048">
    <property type="entry name" value="PTH11-LIKE INTEGRAL MEMBRANE PROTEIN (AFU_ORTHOLOGUE AFUA_5G11245)"/>
    <property type="match status" value="1"/>
</dbReference>
<comment type="similarity">
    <text evidence="5">Belongs to the SAT4 family.</text>
</comment>
<reference evidence="10" key="1">
    <citation type="submission" date="2019-06" db="EMBL/GenBank/DDBJ databases">
        <authorList>
            <person name="Broberg M."/>
        </authorList>
    </citation>
    <scope>NUCLEOTIDE SEQUENCE [LARGE SCALE GENOMIC DNA]</scope>
</reference>
<dbReference type="PANTHER" id="PTHR33048:SF129">
    <property type="entry name" value="INTEGRAL MEMBRANE PROTEIN-RELATED"/>
    <property type="match status" value="1"/>
</dbReference>
<dbReference type="InterPro" id="IPR049326">
    <property type="entry name" value="Rhodopsin_dom_fungi"/>
</dbReference>
<dbReference type="Proteomes" id="UP000754883">
    <property type="component" value="Unassembled WGS sequence"/>
</dbReference>
<feature type="transmembrane region" description="Helical" evidence="7">
    <location>
        <begin position="33"/>
        <end position="54"/>
    </location>
</feature>
<dbReference type="InterPro" id="IPR052337">
    <property type="entry name" value="SAT4-like"/>
</dbReference>
<keyword evidence="2 7" id="KW-0812">Transmembrane</keyword>
<evidence type="ECO:0000256" key="2">
    <source>
        <dbReference type="ARBA" id="ARBA00022692"/>
    </source>
</evidence>
<feature type="transmembrane region" description="Helical" evidence="7">
    <location>
        <begin position="93"/>
        <end position="116"/>
    </location>
</feature>
<evidence type="ECO:0000256" key="6">
    <source>
        <dbReference type="SAM" id="MobiDB-lite"/>
    </source>
</evidence>
<protein>
    <recommendedName>
        <fullName evidence="8">Rhodopsin domain-containing protein</fullName>
    </recommendedName>
</protein>
<evidence type="ECO:0000313" key="10">
    <source>
        <dbReference type="Proteomes" id="UP000754883"/>
    </source>
</evidence>
<organism evidence="9 10">
    <name type="scientific">Clonostachys byssicola</name>
    <dbReference type="NCBI Taxonomy" id="160290"/>
    <lineage>
        <taxon>Eukaryota</taxon>
        <taxon>Fungi</taxon>
        <taxon>Dikarya</taxon>
        <taxon>Ascomycota</taxon>
        <taxon>Pezizomycotina</taxon>
        <taxon>Sordariomycetes</taxon>
        <taxon>Hypocreomycetidae</taxon>
        <taxon>Hypocreales</taxon>
        <taxon>Bionectriaceae</taxon>
        <taxon>Clonostachys</taxon>
    </lineage>
</organism>
<comment type="caution">
    <text evidence="9">The sequence shown here is derived from an EMBL/GenBank/DDBJ whole genome shotgun (WGS) entry which is preliminary data.</text>
</comment>
<keyword evidence="10" id="KW-1185">Reference proteome</keyword>
<evidence type="ECO:0000256" key="4">
    <source>
        <dbReference type="ARBA" id="ARBA00023136"/>
    </source>
</evidence>
<dbReference type="EMBL" id="CABFNO020001523">
    <property type="protein sequence ID" value="CAG9994019.1"/>
    <property type="molecule type" value="Genomic_DNA"/>
</dbReference>
<reference evidence="9 10" key="2">
    <citation type="submission" date="2021-10" db="EMBL/GenBank/DDBJ databases">
        <authorList>
            <person name="Piombo E."/>
        </authorList>
    </citation>
    <scope>NUCLEOTIDE SEQUENCE [LARGE SCALE GENOMIC DNA]</scope>
</reference>
<feature type="compositionally biased region" description="Basic and acidic residues" evidence="6">
    <location>
        <begin position="373"/>
        <end position="384"/>
    </location>
</feature>
<feature type="region of interest" description="Disordered" evidence="6">
    <location>
        <begin position="323"/>
        <end position="391"/>
    </location>
</feature>
<proteinExistence type="inferred from homology"/>
<dbReference type="GO" id="GO:0016020">
    <property type="term" value="C:membrane"/>
    <property type="evidence" value="ECO:0007669"/>
    <property type="project" value="UniProtKB-SubCell"/>
</dbReference>
<feature type="transmembrane region" description="Helical" evidence="7">
    <location>
        <begin position="172"/>
        <end position="190"/>
    </location>
</feature>
<evidence type="ECO:0000256" key="5">
    <source>
        <dbReference type="ARBA" id="ARBA00038359"/>
    </source>
</evidence>
<feature type="transmembrane region" description="Helical" evidence="7">
    <location>
        <begin position="210"/>
        <end position="230"/>
    </location>
</feature>
<comment type="subcellular location">
    <subcellularLocation>
        <location evidence="1">Membrane</location>
        <topology evidence="1">Multi-pass membrane protein</topology>
    </subcellularLocation>
</comment>
<evidence type="ECO:0000259" key="8">
    <source>
        <dbReference type="Pfam" id="PF20684"/>
    </source>
</evidence>
<evidence type="ECO:0000256" key="7">
    <source>
        <dbReference type="SAM" id="Phobius"/>
    </source>
</evidence>
<evidence type="ECO:0000313" key="9">
    <source>
        <dbReference type="EMBL" id="CAG9994019.1"/>
    </source>
</evidence>
<gene>
    <name evidence="9" type="ORF">CBYS24578_00004597</name>
</gene>
<dbReference type="Pfam" id="PF20684">
    <property type="entry name" value="Fung_rhodopsin"/>
    <property type="match status" value="1"/>
</dbReference>
<keyword evidence="4 7" id="KW-0472">Membrane</keyword>
<dbReference type="AlphaFoldDB" id="A0A9N9Y864"/>
<name>A0A9N9Y864_9HYPO</name>
<feature type="transmembrane region" description="Helical" evidence="7">
    <location>
        <begin position="136"/>
        <end position="160"/>
    </location>
</feature>
<keyword evidence="3 7" id="KW-1133">Transmembrane helix</keyword>